<evidence type="ECO:0000256" key="10">
    <source>
        <dbReference type="ARBA" id="ARBA00022786"/>
    </source>
</evidence>
<evidence type="ECO:0000256" key="7">
    <source>
        <dbReference type="ARBA" id="ARBA00022723"/>
    </source>
</evidence>
<name>A0A2P2JCZ3_RHIMU</name>
<evidence type="ECO:0000256" key="16">
    <source>
        <dbReference type="SAM" id="MobiDB-lite"/>
    </source>
</evidence>
<dbReference type="Pfam" id="PF08746">
    <property type="entry name" value="zf-RING-like"/>
    <property type="match status" value="1"/>
</dbReference>
<keyword evidence="10 15" id="KW-0833">Ubl conjugation pathway</keyword>
<evidence type="ECO:0000256" key="11">
    <source>
        <dbReference type="ARBA" id="ARBA00022833"/>
    </source>
</evidence>
<dbReference type="GO" id="GO:0000724">
    <property type="term" value="P:double-strand break repair via homologous recombination"/>
    <property type="evidence" value="ECO:0007669"/>
    <property type="project" value="TreeGrafter"/>
</dbReference>
<keyword evidence="6 15" id="KW-0808">Transferase</keyword>
<comment type="subunit">
    <text evidence="15">Component of the Smc5-Smc6 complex.</text>
</comment>
<comment type="similarity">
    <text evidence="3 15">Belongs to the NSE1 family.</text>
</comment>
<keyword evidence="12 15" id="KW-0233">DNA recombination</keyword>
<dbReference type="PANTHER" id="PTHR20973:SF0">
    <property type="entry name" value="NON-STRUCTURAL MAINTENANCE OF CHROMOSOMES ELEMENT 1 HOMOLOG"/>
    <property type="match status" value="1"/>
</dbReference>
<protein>
    <recommendedName>
        <fullName evidence="5 15">Non-structural maintenance of chromosomes element 1 homolog</fullName>
        <ecNumber evidence="4 15">2.3.2.27</ecNumber>
    </recommendedName>
</protein>
<evidence type="ECO:0000256" key="3">
    <source>
        <dbReference type="ARBA" id="ARBA00010258"/>
    </source>
</evidence>
<feature type="domain" description="Non-structural maintenance of chromosomes element 1 RING C4HC3-type" evidence="17">
    <location>
        <begin position="197"/>
        <end position="240"/>
    </location>
</feature>
<dbReference type="InterPro" id="IPR014857">
    <property type="entry name" value="Nse1_RING_C4HC3-type"/>
</dbReference>
<accession>A0A2P2JCZ3</accession>
<keyword evidence="11 15" id="KW-0862">Zinc</keyword>
<dbReference type="CDD" id="cd16493">
    <property type="entry name" value="RING-CH-C4HC3_NSE1"/>
    <property type="match status" value="1"/>
</dbReference>
<keyword evidence="8 15" id="KW-0227">DNA damage</keyword>
<dbReference type="InterPro" id="IPR011513">
    <property type="entry name" value="Nse1"/>
</dbReference>
<evidence type="ECO:0000256" key="1">
    <source>
        <dbReference type="ARBA" id="ARBA00000900"/>
    </source>
</evidence>
<dbReference type="Gene3D" id="1.10.10.10">
    <property type="entry name" value="Winged helix-like DNA-binding domain superfamily/Winged helix DNA-binding domain"/>
    <property type="match status" value="1"/>
</dbReference>
<dbReference type="EMBL" id="GGEC01010849">
    <property type="protein sequence ID" value="MBW91332.1"/>
    <property type="molecule type" value="Transcribed_RNA"/>
</dbReference>
<evidence type="ECO:0000256" key="4">
    <source>
        <dbReference type="ARBA" id="ARBA00012483"/>
    </source>
</evidence>
<keyword evidence="7 15" id="KW-0479">Metal-binding</keyword>
<reference evidence="18" key="1">
    <citation type="submission" date="2018-02" db="EMBL/GenBank/DDBJ databases">
        <title>Rhizophora mucronata_Transcriptome.</title>
        <authorList>
            <person name="Meera S.P."/>
            <person name="Sreeshan A."/>
            <person name="Augustine A."/>
        </authorList>
    </citation>
    <scope>NUCLEOTIDE SEQUENCE</scope>
    <source>
        <tissue evidence="18">Leaf</tissue>
    </source>
</reference>
<dbReference type="GO" id="GO:0005634">
    <property type="term" value="C:nucleus"/>
    <property type="evidence" value="ECO:0007669"/>
    <property type="project" value="UniProtKB-SubCell"/>
</dbReference>
<keyword evidence="9 15" id="KW-0863">Zinc-finger</keyword>
<evidence type="ECO:0000256" key="13">
    <source>
        <dbReference type="ARBA" id="ARBA00023204"/>
    </source>
</evidence>
<comment type="catalytic activity">
    <reaction evidence="1 15">
        <text>S-ubiquitinyl-[E2 ubiquitin-conjugating enzyme]-L-cysteine + [acceptor protein]-L-lysine = [E2 ubiquitin-conjugating enzyme]-L-cysteine + N(6)-ubiquitinyl-[acceptor protein]-L-lysine.</text>
        <dbReference type="EC" id="2.3.2.27"/>
    </reaction>
</comment>
<dbReference type="AlphaFoldDB" id="A0A2P2JCZ3"/>
<organism evidence="18">
    <name type="scientific">Rhizophora mucronata</name>
    <name type="common">Asiatic mangrove</name>
    <dbReference type="NCBI Taxonomy" id="61149"/>
    <lineage>
        <taxon>Eukaryota</taxon>
        <taxon>Viridiplantae</taxon>
        <taxon>Streptophyta</taxon>
        <taxon>Embryophyta</taxon>
        <taxon>Tracheophyta</taxon>
        <taxon>Spermatophyta</taxon>
        <taxon>Magnoliopsida</taxon>
        <taxon>eudicotyledons</taxon>
        <taxon>Gunneridae</taxon>
        <taxon>Pentapetalae</taxon>
        <taxon>rosids</taxon>
        <taxon>fabids</taxon>
        <taxon>Malpighiales</taxon>
        <taxon>Rhizophoraceae</taxon>
        <taxon>Rhizophora</taxon>
    </lineage>
</organism>
<evidence type="ECO:0000256" key="6">
    <source>
        <dbReference type="ARBA" id="ARBA00022679"/>
    </source>
</evidence>
<proteinExistence type="inferred from homology"/>
<dbReference type="GO" id="GO:0008270">
    <property type="term" value="F:zinc ion binding"/>
    <property type="evidence" value="ECO:0007669"/>
    <property type="project" value="UniProtKB-KW"/>
</dbReference>
<dbReference type="InterPro" id="IPR036388">
    <property type="entry name" value="WH-like_DNA-bd_sf"/>
</dbReference>
<dbReference type="EC" id="2.3.2.27" evidence="4 15"/>
<evidence type="ECO:0000256" key="5">
    <source>
        <dbReference type="ARBA" id="ARBA00019422"/>
    </source>
</evidence>
<dbReference type="PANTHER" id="PTHR20973">
    <property type="entry name" value="NON-SMC ELEMENT 1-RELATED"/>
    <property type="match status" value="1"/>
</dbReference>
<dbReference type="GO" id="GO:0061630">
    <property type="term" value="F:ubiquitin protein ligase activity"/>
    <property type="evidence" value="ECO:0007669"/>
    <property type="project" value="UniProtKB-EC"/>
</dbReference>
<dbReference type="InterPro" id="IPR013083">
    <property type="entry name" value="Znf_RING/FYVE/PHD"/>
</dbReference>
<dbReference type="Gene3D" id="3.30.40.10">
    <property type="entry name" value="Zinc/RING finger domain, C3HC4 (zinc finger)"/>
    <property type="match status" value="1"/>
</dbReference>
<dbReference type="Pfam" id="PF07574">
    <property type="entry name" value="SMC_Nse1"/>
    <property type="match status" value="1"/>
</dbReference>
<keyword evidence="13 15" id="KW-0234">DNA repair</keyword>
<evidence type="ECO:0000256" key="14">
    <source>
        <dbReference type="ARBA" id="ARBA00023242"/>
    </source>
</evidence>
<feature type="region of interest" description="Disordered" evidence="16">
    <location>
        <begin position="255"/>
        <end position="276"/>
    </location>
</feature>
<evidence type="ECO:0000259" key="17">
    <source>
        <dbReference type="Pfam" id="PF08746"/>
    </source>
</evidence>
<dbReference type="Gene3D" id="3.90.1150.220">
    <property type="match status" value="1"/>
</dbReference>
<evidence type="ECO:0000256" key="15">
    <source>
        <dbReference type="RuleBase" id="RU368018"/>
    </source>
</evidence>
<evidence type="ECO:0000313" key="18">
    <source>
        <dbReference type="EMBL" id="MBW91332.1"/>
    </source>
</evidence>
<comment type="subcellular location">
    <subcellularLocation>
        <location evidence="2 15">Nucleus</location>
    </subcellularLocation>
</comment>
<evidence type="ECO:0000256" key="12">
    <source>
        <dbReference type="ARBA" id="ARBA00023172"/>
    </source>
</evidence>
<dbReference type="GO" id="GO:0030915">
    <property type="term" value="C:Smc5-Smc6 complex"/>
    <property type="evidence" value="ECO:0007669"/>
    <property type="project" value="UniProtKB-UniRule"/>
</dbReference>
<evidence type="ECO:0000256" key="2">
    <source>
        <dbReference type="ARBA" id="ARBA00004123"/>
    </source>
</evidence>
<evidence type="ECO:0000256" key="9">
    <source>
        <dbReference type="ARBA" id="ARBA00022771"/>
    </source>
</evidence>
<keyword evidence="14 15" id="KW-0539">Nucleus</keyword>
<evidence type="ECO:0000256" key="8">
    <source>
        <dbReference type="ARBA" id="ARBA00022763"/>
    </source>
</evidence>
<sequence>MAGLNWKHHTLIQALMARGPLTEADFRNVFASVTGRNSASCQQDFNDCLLRINKELSYVQMELRCCKNQNNGQVCYGLVNNVSDEQSKLGTKYSVPQIALFKGIIEAIMHDVTAQGSISNIDALNIQLENQVQTGTGSQSQVPPAIRNFSMSQKEKTLHELVQDKWLCYISDGQIGLGVRSYLDLRSWFHNSCIPLCGVCNEAGLKAMVCPNEDCTVRIHHYCLRKKFSRSRGQVACPSCGHRWECQVPKAEAREEEDDLNVPTQNQPTAGSKRKRLRANVNIDADAVGCNSSGDAQSGSDLRRVTRASARAKINIGQKV</sequence>